<accession>U1L972</accession>
<organism evidence="1 2">
    <name type="scientific">Agrococcus pavilionensis RW1</name>
    <dbReference type="NCBI Taxonomy" id="1330458"/>
    <lineage>
        <taxon>Bacteria</taxon>
        <taxon>Bacillati</taxon>
        <taxon>Actinomycetota</taxon>
        <taxon>Actinomycetes</taxon>
        <taxon>Micrococcales</taxon>
        <taxon>Microbacteriaceae</taxon>
        <taxon>Agrococcus</taxon>
    </lineage>
</organism>
<dbReference type="AlphaFoldDB" id="U1L972"/>
<gene>
    <name evidence="1" type="ORF">L332_03585</name>
</gene>
<evidence type="ECO:0008006" key="3">
    <source>
        <dbReference type="Google" id="ProtNLM"/>
    </source>
</evidence>
<comment type="caution">
    <text evidence="1">The sequence shown here is derived from an EMBL/GenBank/DDBJ whole genome shotgun (WGS) entry which is preliminary data.</text>
</comment>
<evidence type="ECO:0000313" key="1">
    <source>
        <dbReference type="EMBL" id="ERG63533.1"/>
    </source>
</evidence>
<protein>
    <recommendedName>
        <fullName evidence="3">Rho termination factor N-terminal domain-containing protein</fullName>
    </recommendedName>
</protein>
<dbReference type="EMBL" id="ASHR01000031">
    <property type="protein sequence ID" value="ERG63533.1"/>
    <property type="molecule type" value="Genomic_DNA"/>
</dbReference>
<proteinExistence type="predicted"/>
<dbReference type="RefSeq" id="WP_021011283.1">
    <property type="nucleotide sequence ID" value="NZ_ASHR01000031.1"/>
</dbReference>
<name>U1L972_9MICO</name>
<keyword evidence="2" id="KW-1185">Reference proteome</keyword>
<reference evidence="1 2" key="1">
    <citation type="journal article" date="2013" name="Genome Announc.">
        <title>First draft genome sequence from a member of the genus agrococcus, isolated from modern microbialites.</title>
        <authorList>
            <person name="White R.A.III."/>
            <person name="Grassa C.J."/>
            <person name="Suttle C.A."/>
        </authorList>
    </citation>
    <scope>NUCLEOTIDE SEQUENCE [LARGE SCALE GENOMIC DNA]</scope>
    <source>
        <strain evidence="1 2">RW1</strain>
    </source>
</reference>
<dbReference type="Proteomes" id="UP000016462">
    <property type="component" value="Unassembled WGS sequence"/>
</dbReference>
<dbReference type="OrthoDB" id="5125755at2"/>
<evidence type="ECO:0000313" key="2">
    <source>
        <dbReference type="Proteomes" id="UP000016462"/>
    </source>
</evidence>
<sequence length="109" mass="11951">MAERTIRTGLGTYLRLDGQWDYGRQGETVDVHEDDLERFDRLNPAEPEAKAVEAAADGESRDFPEGEPSEEWKVDELKAYAAAREVDLGGATKKADMLAAIEAAAKPAE</sequence>